<reference evidence="14" key="1">
    <citation type="journal article" date="2019" name="Int. J. Syst. Evol. Microbiol.">
        <title>The Global Catalogue of Microorganisms (GCM) 10K type strain sequencing project: providing services to taxonomists for standard genome sequencing and annotation.</title>
        <authorList>
            <consortium name="The Broad Institute Genomics Platform"/>
            <consortium name="The Broad Institute Genome Sequencing Center for Infectious Disease"/>
            <person name="Wu L."/>
            <person name="Ma J."/>
        </authorList>
    </citation>
    <scope>NUCLEOTIDE SEQUENCE [LARGE SCALE GENOMIC DNA]</scope>
    <source>
        <strain evidence="14">CGMCC 1.5362</strain>
    </source>
</reference>
<name>A0ABQ2F646_9MICO</name>
<gene>
    <name evidence="13" type="ORF">GCM10011509_01020</name>
</gene>
<dbReference type="Pfam" id="PF04234">
    <property type="entry name" value="CopC"/>
    <property type="match status" value="1"/>
</dbReference>
<organism evidence="13 14">
    <name type="scientific">Ornithinimicrobium pekingense</name>
    <dbReference type="NCBI Taxonomy" id="384677"/>
    <lineage>
        <taxon>Bacteria</taxon>
        <taxon>Bacillati</taxon>
        <taxon>Actinomycetota</taxon>
        <taxon>Actinomycetes</taxon>
        <taxon>Micrococcales</taxon>
        <taxon>Ornithinimicrobiaceae</taxon>
        <taxon>Ornithinimicrobium</taxon>
    </lineage>
</organism>
<feature type="domain" description="CopC" evidence="11">
    <location>
        <begin position="31"/>
        <end position="126"/>
    </location>
</feature>
<evidence type="ECO:0000313" key="13">
    <source>
        <dbReference type="EMBL" id="GGK56460.1"/>
    </source>
</evidence>
<keyword evidence="8 9" id="KW-0472">Membrane</keyword>
<dbReference type="PANTHER" id="PTHR34820">
    <property type="entry name" value="INNER MEMBRANE PROTEIN YEBZ"/>
    <property type="match status" value="1"/>
</dbReference>
<evidence type="ECO:0000256" key="5">
    <source>
        <dbReference type="ARBA" id="ARBA00022729"/>
    </source>
</evidence>
<keyword evidence="2" id="KW-1003">Cell membrane</keyword>
<proteinExistence type="predicted"/>
<feature type="signal peptide" evidence="10">
    <location>
        <begin position="1"/>
        <end position="30"/>
    </location>
</feature>
<evidence type="ECO:0000256" key="2">
    <source>
        <dbReference type="ARBA" id="ARBA00022475"/>
    </source>
</evidence>
<sequence>MVLTRLGARLTLLLALLLLPLAVLAGPAQAHASLVSSDPVADALYDVGPEAVTLRFSEPVGVDLGGVRVFGPDGQRVDGGTQSREGGTVVTAGIGAASGATGTFTVAWTVVSADSHVLSGTFVYHVGARSGAVEVAGTDPAALTTTRWLARWALLAGTTVLGGLVVLRAAAPWAGLGSSRAARLARAAAVALLVGACAKLLVHVADASARPVLEVLPLLGDAVLGTRAGLLDGVRVLAGVLALVAALAWRSRYAVPLAGAAVLTAMVALGLSGHPWTSAVPAVAVVTDVVHHAAAAVWIGGVAALALVLAPQEGGAEDGVARAVRRFSALALAAVVTVTVSGAVSALLQSGMAPGTLLSTRYGATLLVKLVLVAGVVLLGWWQRSRLLATVASSGQLFRTARGELAVAALVLGTTALLVDTVPARESLQPQPFEVSATDEGGTVSVLVTPSRSGDNAIHLTFFDRVGSPRSVDVASATVVRGDLPPRPVELEPLAGSHWVAPAVSLPSSGTWTLQVDTLGRSQQTSFSVDIDVADPPAG</sequence>
<feature type="transmembrane region" description="Helical" evidence="9">
    <location>
        <begin position="183"/>
        <end position="204"/>
    </location>
</feature>
<keyword evidence="4" id="KW-0479">Metal-binding</keyword>
<dbReference type="PANTHER" id="PTHR34820:SF4">
    <property type="entry name" value="INNER MEMBRANE PROTEIN YEBZ"/>
    <property type="match status" value="1"/>
</dbReference>
<dbReference type="Pfam" id="PF05425">
    <property type="entry name" value="CopD"/>
    <property type="match status" value="1"/>
</dbReference>
<dbReference type="EMBL" id="BMLB01000001">
    <property type="protein sequence ID" value="GGK56460.1"/>
    <property type="molecule type" value="Genomic_DNA"/>
</dbReference>
<evidence type="ECO:0000256" key="10">
    <source>
        <dbReference type="SAM" id="SignalP"/>
    </source>
</evidence>
<evidence type="ECO:0000256" key="7">
    <source>
        <dbReference type="ARBA" id="ARBA00023008"/>
    </source>
</evidence>
<keyword evidence="3 9" id="KW-0812">Transmembrane</keyword>
<feature type="domain" description="Copper resistance protein D" evidence="12">
    <location>
        <begin position="321"/>
        <end position="418"/>
    </location>
</feature>
<dbReference type="RefSeq" id="WP_022921120.1">
    <property type="nucleotide sequence ID" value="NZ_BMLB01000001.1"/>
</dbReference>
<feature type="transmembrane region" description="Helical" evidence="9">
    <location>
        <begin position="255"/>
        <end position="277"/>
    </location>
</feature>
<keyword evidence="14" id="KW-1185">Reference proteome</keyword>
<evidence type="ECO:0008006" key="15">
    <source>
        <dbReference type="Google" id="ProtNLM"/>
    </source>
</evidence>
<dbReference type="Proteomes" id="UP000662111">
    <property type="component" value="Unassembled WGS sequence"/>
</dbReference>
<dbReference type="InterPro" id="IPR032694">
    <property type="entry name" value="CopC/D"/>
</dbReference>
<evidence type="ECO:0000256" key="1">
    <source>
        <dbReference type="ARBA" id="ARBA00004651"/>
    </source>
</evidence>
<dbReference type="Gene3D" id="2.60.40.1220">
    <property type="match status" value="1"/>
</dbReference>
<feature type="transmembrane region" description="Helical" evidence="9">
    <location>
        <begin position="289"/>
        <end position="310"/>
    </location>
</feature>
<feature type="transmembrane region" description="Helical" evidence="9">
    <location>
        <begin position="149"/>
        <end position="171"/>
    </location>
</feature>
<feature type="transmembrane region" description="Helical" evidence="9">
    <location>
        <begin position="330"/>
        <end position="350"/>
    </location>
</feature>
<feature type="transmembrane region" description="Helical" evidence="9">
    <location>
        <begin position="362"/>
        <end position="382"/>
    </location>
</feature>
<keyword evidence="6 9" id="KW-1133">Transmembrane helix</keyword>
<evidence type="ECO:0000256" key="3">
    <source>
        <dbReference type="ARBA" id="ARBA00022692"/>
    </source>
</evidence>
<evidence type="ECO:0000256" key="9">
    <source>
        <dbReference type="SAM" id="Phobius"/>
    </source>
</evidence>
<evidence type="ECO:0000256" key="6">
    <source>
        <dbReference type="ARBA" id="ARBA00022989"/>
    </source>
</evidence>
<dbReference type="InterPro" id="IPR007348">
    <property type="entry name" value="CopC_dom"/>
</dbReference>
<accession>A0ABQ2F646</accession>
<dbReference type="InterPro" id="IPR008457">
    <property type="entry name" value="Cu-R_CopD_dom"/>
</dbReference>
<protein>
    <recommendedName>
        <fullName evidence="15">Copper resistance protein CopC</fullName>
    </recommendedName>
</protein>
<feature type="chain" id="PRO_5046967324" description="Copper resistance protein CopC" evidence="10">
    <location>
        <begin position="31"/>
        <end position="539"/>
    </location>
</feature>
<evidence type="ECO:0000313" key="14">
    <source>
        <dbReference type="Proteomes" id="UP000662111"/>
    </source>
</evidence>
<dbReference type="InterPro" id="IPR014755">
    <property type="entry name" value="Cu-Rt/internalin_Ig-like"/>
</dbReference>
<dbReference type="InterPro" id="IPR014756">
    <property type="entry name" value="Ig_E-set"/>
</dbReference>
<comment type="caution">
    <text evidence="13">The sequence shown here is derived from an EMBL/GenBank/DDBJ whole genome shotgun (WGS) entry which is preliminary data.</text>
</comment>
<feature type="transmembrane region" description="Helical" evidence="9">
    <location>
        <begin position="224"/>
        <end position="248"/>
    </location>
</feature>
<evidence type="ECO:0000259" key="12">
    <source>
        <dbReference type="Pfam" id="PF05425"/>
    </source>
</evidence>
<dbReference type="SUPFAM" id="SSF81296">
    <property type="entry name" value="E set domains"/>
    <property type="match status" value="1"/>
</dbReference>
<evidence type="ECO:0000259" key="11">
    <source>
        <dbReference type="Pfam" id="PF04234"/>
    </source>
</evidence>
<comment type="subcellular location">
    <subcellularLocation>
        <location evidence="1">Cell membrane</location>
        <topology evidence="1">Multi-pass membrane protein</topology>
    </subcellularLocation>
</comment>
<keyword evidence="5 10" id="KW-0732">Signal</keyword>
<evidence type="ECO:0000256" key="4">
    <source>
        <dbReference type="ARBA" id="ARBA00022723"/>
    </source>
</evidence>
<keyword evidence="7" id="KW-0186">Copper</keyword>
<evidence type="ECO:0000256" key="8">
    <source>
        <dbReference type="ARBA" id="ARBA00023136"/>
    </source>
</evidence>